<dbReference type="OrthoDB" id="17560at2759"/>
<sequence>MRTSLTTLFLWGAGSVASVVCAKSCSYGDDPQIIAHTGEPVGTEKMYNGVNLYISKPSCKSPKVGVLYLTDVFGIQLAQNKLLADSFARAGFLVVAPDMFDGEPAPLDFDTPGFNATEFTLKHGPNATDPILAKAVAYLKTTGVEKIAATGYCYGGRYTFRVLAAGGVDVGFAAHPSLLEDPEILAITGPISVAAAETDVMMPPERRPEMEALLLTAAQPYQFTLYGGTSHGFGVRGNVSDPQQKFGKEGAFYQRLGGLMLGLVARCKGL</sequence>
<feature type="domain" description="Dienelactone hydrolase" evidence="2">
    <location>
        <begin position="53"/>
        <end position="239"/>
    </location>
</feature>
<evidence type="ECO:0000256" key="1">
    <source>
        <dbReference type="SAM" id="SignalP"/>
    </source>
</evidence>
<dbReference type="GO" id="GO:0016787">
    <property type="term" value="F:hydrolase activity"/>
    <property type="evidence" value="ECO:0007669"/>
    <property type="project" value="InterPro"/>
</dbReference>
<dbReference type="PANTHER" id="PTHR17630:SF44">
    <property type="entry name" value="PROTEIN AIM2"/>
    <property type="match status" value="1"/>
</dbReference>
<keyword evidence="1" id="KW-0732">Signal</keyword>
<dbReference type="EMBL" id="CH408030">
    <property type="protein sequence ID" value="EAQ90398.1"/>
    <property type="molecule type" value="Genomic_DNA"/>
</dbReference>
<evidence type="ECO:0000259" key="2">
    <source>
        <dbReference type="Pfam" id="PF01738"/>
    </source>
</evidence>
<feature type="signal peptide" evidence="1">
    <location>
        <begin position="1"/>
        <end position="21"/>
    </location>
</feature>
<dbReference type="PANTHER" id="PTHR17630">
    <property type="entry name" value="DIENELACTONE HYDROLASE"/>
    <property type="match status" value="1"/>
</dbReference>
<keyword evidence="4" id="KW-1185">Reference proteome</keyword>
<protein>
    <recommendedName>
        <fullName evidence="2">Dienelactone hydrolase domain-containing protein</fullName>
    </recommendedName>
</protein>
<evidence type="ECO:0000313" key="3">
    <source>
        <dbReference type="EMBL" id="EAQ90398.1"/>
    </source>
</evidence>
<proteinExistence type="predicted"/>
<gene>
    <name evidence="3" type="ORF">CHGG_02333</name>
</gene>
<dbReference type="InterPro" id="IPR002925">
    <property type="entry name" value="Dienelactn_hydro"/>
</dbReference>
<dbReference type="OMA" id="YSGTTHG"/>
<dbReference type="eggNOG" id="KOG3043">
    <property type="taxonomic scope" value="Eukaryota"/>
</dbReference>
<dbReference type="InParanoid" id="Q2HBS1"/>
<feature type="chain" id="PRO_5004209389" description="Dienelactone hydrolase domain-containing protein" evidence="1">
    <location>
        <begin position="22"/>
        <end position="270"/>
    </location>
</feature>
<evidence type="ECO:0000313" key="4">
    <source>
        <dbReference type="Proteomes" id="UP000001056"/>
    </source>
</evidence>
<organism evidence="3 4">
    <name type="scientific">Chaetomium globosum (strain ATCC 6205 / CBS 148.51 / DSM 1962 / NBRC 6347 / NRRL 1970)</name>
    <name type="common">Soil fungus</name>
    <dbReference type="NCBI Taxonomy" id="306901"/>
    <lineage>
        <taxon>Eukaryota</taxon>
        <taxon>Fungi</taxon>
        <taxon>Dikarya</taxon>
        <taxon>Ascomycota</taxon>
        <taxon>Pezizomycotina</taxon>
        <taxon>Sordariomycetes</taxon>
        <taxon>Sordariomycetidae</taxon>
        <taxon>Sordariales</taxon>
        <taxon>Chaetomiaceae</taxon>
        <taxon>Chaetomium</taxon>
    </lineage>
</organism>
<dbReference type="InterPro" id="IPR029058">
    <property type="entry name" value="AB_hydrolase_fold"/>
</dbReference>
<dbReference type="Gene3D" id="3.40.50.1820">
    <property type="entry name" value="alpha/beta hydrolase"/>
    <property type="match status" value="1"/>
</dbReference>
<dbReference type="SUPFAM" id="SSF53474">
    <property type="entry name" value="alpha/beta-Hydrolases"/>
    <property type="match status" value="1"/>
</dbReference>
<dbReference type="STRING" id="306901.Q2HBS1"/>
<dbReference type="HOGENOM" id="CLU_054590_2_1_1"/>
<dbReference type="AlphaFoldDB" id="Q2HBS1"/>
<dbReference type="Proteomes" id="UP000001056">
    <property type="component" value="Unassembled WGS sequence"/>
</dbReference>
<dbReference type="ESTHER" id="chagb-q2hbs1">
    <property type="family name" value="Dienelactone_hydrolase"/>
</dbReference>
<dbReference type="Pfam" id="PF01738">
    <property type="entry name" value="DLH"/>
    <property type="match status" value="1"/>
</dbReference>
<dbReference type="RefSeq" id="XP_001228849.1">
    <property type="nucleotide sequence ID" value="XM_001228848.1"/>
</dbReference>
<name>Q2HBS1_CHAGB</name>
<dbReference type="GeneID" id="4388414"/>
<reference evidence="4" key="1">
    <citation type="journal article" date="2015" name="Genome Announc.">
        <title>Draft genome sequence of the cellulolytic fungus Chaetomium globosum.</title>
        <authorList>
            <person name="Cuomo C.A."/>
            <person name="Untereiner W.A."/>
            <person name="Ma L.-J."/>
            <person name="Grabherr M."/>
            <person name="Birren B.W."/>
        </authorList>
    </citation>
    <scope>NUCLEOTIDE SEQUENCE [LARGE SCALE GENOMIC DNA]</scope>
    <source>
        <strain evidence="4">ATCC 6205 / CBS 148.51 / DSM 1962 / NBRC 6347 / NRRL 1970</strain>
    </source>
</reference>
<dbReference type="VEuPathDB" id="FungiDB:CHGG_02333"/>
<accession>Q2HBS1</accession>